<dbReference type="AlphaFoldDB" id="A0AAN9JBC0"/>
<keyword evidence="2" id="KW-1185">Reference proteome</keyword>
<evidence type="ECO:0000313" key="2">
    <source>
        <dbReference type="Proteomes" id="UP001359559"/>
    </source>
</evidence>
<dbReference type="EMBL" id="JAYKXN010000004">
    <property type="protein sequence ID" value="KAK7295121.1"/>
    <property type="molecule type" value="Genomic_DNA"/>
</dbReference>
<proteinExistence type="predicted"/>
<accession>A0AAN9JBC0</accession>
<sequence>MIRGAFFLVLACRRANTANSVYMLLFFMTPGCLHTLVARLRANPRAFPCQARFETWPISLHIGTLGSLPCCDEAAKIELIKIRGTKGTPKNKECAAAVLLELCLNNSSFILAALQFGVYEHLIEIEQCGTDRAQRKANAILELISRNEQISAFSNLDISLFLHSELKEYVDVQSTVE</sequence>
<name>A0AAN9JBC0_CLITE</name>
<dbReference type="Proteomes" id="UP001359559">
    <property type="component" value="Unassembled WGS sequence"/>
</dbReference>
<reference evidence="1 2" key="1">
    <citation type="submission" date="2024-01" db="EMBL/GenBank/DDBJ databases">
        <title>The genomes of 5 underutilized Papilionoideae crops provide insights into root nodulation and disease resistance.</title>
        <authorList>
            <person name="Yuan L."/>
        </authorList>
    </citation>
    <scope>NUCLEOTIDE SEQUENCE [LARGE SCALE GENOMIC DNA]</scope>
    <source>
        <strain evidence="1">LY-2023</strain>
        <tissue evidence="1">Leaf</tissue>
    </source>
</reference>
<comment type="caution">
    <text evidence="1">The sequence shown here is derived from an EMBL/GenBank/DDBJ whole genome shotgun (WGS) entry which is preliminary data.</text>
</comment>
<gene>
    <name evidence="1" type="ORF">RJT34_18025</name>
</gene>
<evidence type="ECO:0000313" key="1">
    <source>
        <dbReference type="EMBL" id="KAK7295121.1"/>
    </source>
</evidence>
<protein>
    <submittedName>
        <fullName evidence="1">Uncharacterized protein</fullName>
    </submittedName>
</protein>
<organism evidence="1 2">
    <name type="scientific">Clitoria ternatea</name>
    <name type="common">Butterfly pea</name>
    <dbReference type="NCBI Taxonomy" id="43366"/>
    <lineage>
        <taxon>Eukaryota</taxon>
        <taxon>Viridiplantae</taxon>
        <taxon>Streptophyta</taxon>
        <taxon>Embryophyta</taxon>
        <taxon>Tracheophyta</taxon>
        <taxon>Spermatophyta</taxon>
        <taxon>Magnoliopsida</taxon>
        <taxon>eudicotyledons</taxon>
        <taxon>Gunneridae</taxon>
        <taxon>Pentapetalae</taxon>
        <taxon>rosids</taxon>
        <taxon>fabids</taxon>
        <taxon>Fabales</taxon>
        <taxon>Fabaceae</taxon>
        <taxon>Papilionoideae</taxon>
        <taxon>50 kb inversion clade</taxon>
        <taxon>NPAAA clade</taxon>
        <taxon>indigoferoid/millettioid clade</taxon>
        <taxon>Phaseoleae</taxon>
        <taxon>Clitoria</taxon>
    </lineage>
</organism>